<dbReference type="CDD" id="cd06267">
    <property type="entry name" value="PBP1_LacI_sugar_binding-like"/>
    <property type="match status" value="1"/>
</dbReference>
<accession>A0A1R4ISW7</accession>
<evidence type="ECO:0000256" key="4">
    <source>
        <dbReference type="ARBA" id="ARBA00023163"/>
    </source>
</evidence>
<organism evidence="6 7">
    <name type="scientific">Marinilactibacillus psychrotolerans 42ea</name>
    <dbReference type="NCBI Taxonomy" id="1255609"/>
    <lineage>
        <taxon>Bacteria</taxon>
        <taxon>Bacillati</taxon>
        <taxon>Bacillota</taxon>
        <taxon>Bacilli</taxon>
        <taxon>Lactobacillales</taxon>
        <taxon>Carnobacteriaceae</taxon>
        <taxon>Marinilactibacillus</taxon>
    </lineage>
</organism>
<dbReference type="SMART" id="SM00354">
    <property type="entry name" value="HTH_LACI"/>
    <property type="match status" value="1"/>
</dbReference>
<dbReference type="Proteomes" id="UP000195611">
    <property type="component" value="Unassembled WGS sequence"/>
</dbReference>
<dbReference type="InterPro" id="IPR046335">
    <property type="entry name" value="LacI/GalR-like_sensor"/>
</dbReference>
<name>A0A1R4ISW7_9LACT</name>
<gene>
    <name evidence="6" type="ORF">FM115_02325</name>
</gene>
<evidence type="ECO:0000256" key="2">
    <source>
        <dbReference type="ARBA" id="ARBA00023015"/>
    </source>
</evidence>
<evidence type="ECO:0000313" key="7">
    <source>
        <dbReference type="Proteomes" id="UP000195611"/>
    </source>
</evidence>
<dbReference type="PANTHER" id="PTHR30146">
    <property type="entry name" value="LACI-RELATED TRANSCRIPTIONAL REPRESSOR"/>
    <property type="match status" value="1"/>
</dbReference>
<evidence type="ECO:0000259" key="5">
    <source>
        <dbReference type="PROSITE" id="PS50932"/>
    </source>
</evidence>
<dbReference type="SUPFAM" id="SSF53822">
    <property type="entry name" value="Periplasmic binding protein-like I"/>
    <property type="match status" value="1"/>
</dbReference>
<dbReference type="PANTHER" id="PTHR30146:SF148">
    <property type="entry name" value="HTH-TYPE TRANSCRIPTIONAL REPRESSOR PURR-RELATED"/>
    <property type="match status" value="1"/>
</dbReference>
<reference evidence="6 7" key="1">
    <citation type="submission" date="2017-02" db="EMBL/GenBank/DDBJ databases">
        <authorList>
            <person name="Peterson S.W."/>
        </authorList>
    </citation>
    <scope>NUCLEOTIDE SEQUENCE [LARGE SCALE GENOMIC DNA]</scope>
    <source>
        <strain evidence="6 7">42ea</strain>
    </source>
</reference>
<dbReference type="EMBL" id="FUKW01000040">
    <property type="protein sequence ID" value="SJN22645.1"/>
    <property type="molecule type" value="Genomic_DNA"/>
</dbReference>
<sequence>MTGIKDIAKKANVSISTVSYALNNSSKVSEKTRKRILMIAEEMNYIPNRAGQNLRRKQTRIIGVHLSSYSGSFYGELLDGIHNMARELGFDIIACSGEKSRLFLPQGMIDGIIVLDQYYPDEQLLKYAEEGHSIVVLDRQLEHENICHVLLDNREGMKQAVQSLKSSPVEVIDIIGGPKGNFDSKERLQTATQEISKLGKKFRIYKGEFTEKSGYLAAREIAAEAKKQSDQQTNGIQIIALNDEMGIGAYNYFKSSSFDLGSEVKIIGFDNLVVSRYLDPKMHSVTYSKREWGAVGMNTLYKMLNGERGNDALISTKFSAD</sequence>
<keyword evidence="4" id="KW-0804">Transcription</keyword>
<keyword evidence="3" id="KW-0238">DNA-binding</keyword>
<dbReference type="Gene3D" id="1.10.260.40">
    <property type="entry name" value="lambda repressor-like DNA-binding domains"/>
    <property type="match status" value="1"/>
</dbReference>
<dbReference type="RefSeq" id="WP_087057243.1">
    <property type="nucleotide sequence ID" value="NZ_FUKW01000040.1"/>
</dbReference>
<dbReference type="InterPro" id="IPR000843">
    <property type="entry name" value="HTH_LacI"/>
</dbReference>
<dbReference type="PROSITE" id="PS50932">
    <property type="entry name" value="HTH_LACI_2"/>
    <property type="match status" value="1"/>
</dbReference>
<protein>
    <submittedName>
        <fullName evidence="6">LacI-family regulatory protein</fullName>
    </submittedName>
</protein>
<dbReference type="GO" id="GO:0003700">
    <property type="term" value="F:DNA-binding transcription factor activity"/>
    <property type="evidence" value="ECO:0007669"/>
    <property type="project" value="TreeGrafter"/>
</dbReference>
<dbReference type="GO" id="GO:0000976">
    <property type="term" value="F:transcription cis-regulatory region binding"/>
    <property type="evidence" value="ECO:0007669"/>
    <property type="project" value="TreeGrafter"/>
</dbReference>
<keyword evidence="1" id="KW-0678">Repressor</keyword>
<proteinExistence type="predicted"/>
<dbReference type="Pfam" id="PF13377">
    <property type="entry name" value="Peripla_BP_3"/>
    <property type="match status" value="1"/>
</dbReference>
<dbReference type="Gene3D" id="3.40.50.2300">
    <property type="match status" value="2"/>
</dbReference>
<dbReference type="SUPFAM" id="SSF47413">
    <property type="entry name" value="lambda repressor-like DNA-binding domains"/>
    <property type="match status" value="1"/>
</dbReference>
<dbReference type="CDD" id="cd01392">
    <property type="entry name" value="HTH_LacI"/>
    <property type="match status" value="1"/>
</dbReference>
<keyword evidence="2" id="KW-0805">Transcription regulation</keyword>
<evidence type="ECO:0000313" key="6">
    <source>
        <dbReference type="EMBL" id="SJN22645.1"/>
    </source>
</evidence>
<dbReference type="InterPro" id="IPR010982">
    <property type="entry name" value="Lambda_DNA-bd_dom_sf"/>
</dbReference>
<dbReference type="AlphaFoldDB" id="A0A1R4ISW7"/>
<feature type="domain" description="HTH lacI-type" evidence="5">
    <location>
        <begin position="2"/>
        <end position="56"/>
    </location>
</feature>
<dbReference type="InterPro" id="IPR028082">
    <property type="entry name" value="Peripla_BP_I"/>
</dbReference>
<evidence type="ECO:0000256" key="3">
    <source>
        <dbReference type="ARBA" id="ARBA00023125"/>
    </source>
</evidence>
<evidence type="ECO:0000256" key="1">
    <source>
        <dbReference type="ARBA" id="ARBA00022491"/>
    </source>
</evidence>
<dbReference type="PROSITE" id="PS00356">
    <property type="entry name" value="HTH_LACI_1"/>
    <property type="match status" value="1"/>
</dbReference>
<dbReference type="Pfam" id="PF00356">
    <property type="entry name" value="LacI"/>
    <property type="match status" value="1"/>
</dbReference>